<dbReference type="CDD" id="cd03311">
    <property type="entry name" value="CIMS_C_terminal_like"/>
    <property type="match status" value="1"/>
</dbReference>
<protein>
    <submittedName>
        <fullName evidence="2">5-methyltetrahydropteroyltriglutamate--homocysteine methyltransferase</fullName>
    </submittedName>
</protein>
<dbReference type="RefSeq" id="WP_068712254.1">
    <property type="nucleotide sequence ID" value="NZ_AP014635.1"/>
</dbReference>
<gene>
    <name evidence="2" type="ORF">LDJ79_12365</name>
</gene>
<keyword evidence="3" id="KW-1185">Reference proteome</keyword>
<feature type="domain" description="Cobalamin-independent methionine synthase MetE C-terminal/archaeal" evidence="1">
    <location>
        <begin position="254"/>
        <end position="366"/>
    </location>
</feature>
<comment type="caution">
    <text evidence="2">The sequence shown here is derived from an EMBL/GenBank/DDBJ whole genome shotgun (WGS) entry which is preliminary data.</text>
</comment>
<name>A0ABS7YRK9_9VIBR</name>
<dbReference type="Gene3D" id="3.20.20.210">
    <property type="match status" value="1"/>
</dbReference>
<dbReference type="InterPro" id="IPR038071">
    <property type="entry name" value="UROD/MetE-like_sf"/>
</dbReference>
<sequence length="392" mass="43403">MSQSQLNAPFHADVVGSYLRPQYLHDARRQFEQGAIDANQLKEIEDKAITELVEKQKSLGLKVITDGEFRRSYWHLDFMWGLQGIEHVTLDKGYQFVNMVTRADSARLTGKISGENHPFIEHFKFLASLADETVLPRLTIPAPAQFLAELQRSDNQEATQAIYSDENELVEDIAKAYHTFFKELTAAGCRNVQIDDCTWGMLVDPKFAAKGAADTPLSEASSCGCGASHELSHEGRVADAAELYLTVNNKAIAGAPKELTVTTHVCRGNYRSTWAASGGYAPVAKVLFGRENVSAYYLEFDTDRAGDFSPLAELTGDKKVVLGLVSSKIAELEEVDAVVARIKEAAQYVPLDRLFLSTQCGFASTEEGNSLTEDQQWAKIKLVQEVAKRVWQ</sequence>
<dbReference type="GO" id="GO:0008168">
    <property type="term" value="F:methyltransferase activity"/>
    <property type="evidence" value="ECO:0007669"/>
    <property type="project" value="UniProtKB-KW"/>
</dbReference>
<dbReference type="InterPro" id="IPR002629">
    <property type="entry name" value="Met_Synth_C/arc"/>
</dbReference>
<evidence type="ECO:0000313" key="3">
    <source>
        <dbReference type="Proteomes" id="UP001199044"/>
    </source>
</evidence>
<proteinExistence type="predicted"/>
<evidence type="ECO:0000313" key="2">
    <source>
        <dbReference type="EMBL" id="MCA2016910.1"/>
    </source>
</evidence>
<dbReference type="Proteomes" id="UP001199044">
    <property type="component" value="Unassembled WGS sequence"/>
</dbReference>
<dbReference type="Pfam" id="PF01717">
    <property type="entry name" value="Meth_synt_2"/>
    <property type="match status" value="2"/>
</dbReference>
<evidence type="ECO:0000259" key="1">
    <source>
        <dbReference type="Pfam" id="PF01717"/>
    </source>
</evidence>
<dbReference type="GO" id="GO:0032259">
    <property type="term" value="P:methylation"/>
    <property type="evidence" value="ECO:0007669"/>
    <property type="project" value="UniProtKB-KW"/>
</dbReference>
<keyword evidence="2" id="KW-0489">Methyltransferase</keyword>
<keyword evidence="2" id="KW-0808">Transferase</keyword>
<dbReference type="EMBL" id="JAIWIU010000076">
    <property type="protein sequence ID" value="MCA2016910.1"/>
    <property type="molecule type" value="Genomic_DNA"/>
</dbReference>
<reference evidence="3" key="1">
    <citation type="submission" date="2023-07" db="EMBL/GenBank/DDBJ databases">
        <title>Molecular identification of indigenous halophilic bacteria isolated from red sea cost, biodegradation of synthetic dyes and assessment of degraded metabolite toxicity.</title>
        <authorList>
            <person name="Chaieb K."/>
            <person name="Altayb H.N."/>
        </authorList>
    </citation>
    <scope>NUCLEOTIDE SEQUENCE [LARGE SCALE GENOMIC DNA]</scope>
    <source>
        <strain evidence="3">K20</strain>
    </source>
</reference>
<dbReference type="PANTHER" id="PTHR43844:SF1">
    <property type="entry name" value="METHIONINE SYNTHASE"/>
    <property type="match status" value="1"/>
</dbReference>
<accession>A0ABS7YRK9</accession>
<dbReference type="SUPFAM" id="SSF51726">
    <property type="entry name" value="UROD/MetE-like"/>
    <property type="match status" value="1"/>
</dbReference>
<organism evidence="2 3">
    <name type="scientific">Vibrio tritonius</name>
    <dbReference type="NCBI Taxonomy" id="1435069"/>
    <lineage>
        <taxon>Bacteria</taxon>
        <taxon>Pseudomonadati</taxon>
        <taxon>Pseudomonadota</taxon>
        <taxon>Gammaproteobacteria</taxon>
        <taxon>Vibrionales</taxon>
        <taxon>Vibrionaceae</taxon>
        <taxon>Vibrio</taxon>
    </lineage>
</organism>
<dbReference type="PANTHER" id="PTHR43844">
    <property type="entry name" value="METHIONINE SYNTHASE"/>
    <property type="match status" value="1"/>
</dbReference>
<feature type="domain" description="Cobalamin-independent methionine synthase MetE C-terminal/archaeal" evidence="1">
    <location>
        <begin position="14"/>
        <end position="197"/>
    </location>
</feature>